<evidence type="ECO:0000313" key="1">
    <source>
        <dbReference type="EMBL" id="CEK50271.1"/>
    </source>
</evidence>
<sequence>IMNTKSIDKSRKEHISYQTEKQAAVKIFLSHFLFTLDVYVQIKQQFSEL</sequence>
<name>A0A0B6Y333_9EUPU</name>
<protein>
    <submittedName>
        <fullName evidence="1">Uncharacterized protein</fullName>
    </submittedName>
</protein>
<proteinExistence type="predicted"/>
<feature type="non-terminal residue" evidence="1">
    <location>
        <position position="1"/>
    </location>
</feature>
<dbReference type="EMBL" id="HACG01003406">
    <property type="protein sequence ID" value="CEK50271.1"/>
    <property type="molecule type" value="Transcribed_RNA"/>
</dbReference>
<reference evidence="1" key="1">
    <citation type="submission" date="2014-12" db="EMBL/GenBank/DDBJ databases">
        <title>Insight into the proteome of Arion vulgaris.</title>
        <authorList>
            <person name="Aradska J."/>
            <person name="Bulat T."/>
            <person name="Smidak R."/>
            <person name="Sarate P."/>
            <person name="Gangsoo J."/>
            <person name="Sialana F."/>
            <person name="Bilban M."/>
            <person name="Lubec G."/>
        </authorList>
    </citation>
    <scope>NUCLEOTIDE SEQUENCE</scope>
    <source>
        <tissue evidence="1">Skin</tissue>
    </source>
</reference>
<organism evidence="1">
    <name type="scientific">Arion vulgaris</name>
    <dbReference type="NCBI Taxonomy" id="1028688"/>
    <lineage>
        <taxon>Eukaryota</taxon>
        <taxon>Metazoa</taxon>
        <taxon>Spiralia</taxon>
        <taxon>Lophotrochozoa</taxon>
        <taxon>Mollusca</taxon>
        <taxon>Gastropoda</taxon>
        <taxon>Heterobranchia</taxon>
        <taxon>Euthyneura</taxon>
        <taxon>Panpulmonata</taxon>
        <taxon>Eupulmonata</taxon>
        <taxon>Stylommatophora</taxon>
        <taxon>Helicina</taxon>
        <taxon>Arionoidea</taxon>
        <taxon>Arionidae</taxon>
        <taxon>Arion</taxon>
    </lineage>
</organism>
<accession>A0A0B6Y333</accession>
<dbReference type="AlphaFoldDB" id="A0A0B6Y333"/>
<gene>
    <name evidence="1" type="primary">ORF10279</name>
</gene>